<evidence type="ECO:0000313" key="9">
    <source>
        <dbReference type="Proteomes" id="UP001369815"/>
    </source>
</evidence>
<feature type="transmembrane region" description="Helical" evidence="7">
    <location>
        <begin position="354"/>
        <end position="378"/>
    </location>
</feature>
<gene>
    <name evidence="8" type="ORF">Daesc_000104</name>
</gene>
<feature type="transmembrane region" description="Helical" evidence="7">
    <location>
        <begin position="470"/>
        <end position="489"/>
    </location>
</feature>
<sequence>MASPVATKPMVEISNIKKGLPATPKPPPNYRKTLPPLPPPSPLPLPSYPSEKRGGPDNSRASTISSTLESLLTVLGGNGSDGRLSLGISSMEEKPPRPISKDPRPETAATAATVETVETAISYSTAGSQRTIKYGTGKFANIELSPQPSEDPEDPLNWPLWKKHLNLGALLSMVALVGTMKTAYIRTAWNTRVSGDIAQNMAARIFQGLGWGAFDTLVLGSIHDTYFEHERQSKIILHHAISVATMLGSPLLGGVASAGPRGFELQFEIMTAFLTFSILLLVLGAPETAYDRATLDVQIPTIQRSQALWPNITLTKAAVVQYLTEMKPWSYRANEINSSLILQAPRAIAAPTTALLFTVTLIPYAGFWSIVHALSMLFSPLPFMLSSASIGSLMTAPFLLATPIAVALAFPSFLRRFSQTIHLITLAIGTIFASIGMLGFGLYLSGTMDMPVDSSAEPFTMQWSYGLNRVSLPAVSLLLGLLAAGSLALDSTFWPVIQRSTAFTSANLAVCLRNTADMHGGLTSFRNLVAGTLILGLPNTVLSWDDLKTATLGMGIAQIILAIAACGVYWYLDENVRRLDGRVMGLINLSMLKKTARSFDAD</sequence>
<comment type="similarity">
    <text evidence="2">Belongs to the major facilitator superfamily.</text>
</comment>
<evidence type="ECO:0000313" key="8">
    <source>
        <dbReference type="EMBL" id="KAK6957321.1"/>
    </source>
</evidence>
<dbReference type="GO" id="GO:0022857">
    <property type="term" value="F:transmembrane transporter activity"/>
    <property type="evidence" value="ECO:0007669"/>
    <property type="project" value="TreeGrafter"/>
</dbReference>
<proteinExistence type="inferred from homology"/>
<feature type="transmembrane region" description="Helical" evidence="7">
    <location>
        <begin position="235"/>
        <end position="259"/>
    </location>
</feature>
<feature type="transmembrane region" description="Helical" evidence="7">
    <location>
        <begin position="390"/>
        <end position="411"/>
    </location>
</feature>
<dbReference type="AlphaFoldDB" id="A0AAX6MYQ3"/>
<evidence type="ECO:0000256" key="5">
    <source>
        <dbReference type="ARBA" id="ARBA00023136"/>
    </source>
</evidence>
<feature type="transmembrane region" description="Helical" evidence="7">
    <location>
        <begin position="550"/>
        <end position="572"/>
    </location>
</feature>
<name>A0AAX6MYQ3_9PEZI</name>
<evidence type="ECO:0000256" key="3">
    <source>
        <dbReference type="ARBA" id="ARBA00022692"/>
    </source>
</evidence>
<evidence type="ECO:0000256" key="1">
    <source>
        <dbReference type="ARBA" id="ARBA00004141"/>
    </source>
</evidence>
<evidence type="ECO:0000256" key="4">
    <source>
        <dbReference type="ARBA" id="ARBA00022989"/>
    </source>
</evidence>
<feature type="transmembrane region" description="Helical" evidence="7">
    <location>
        <begin position="423"/>
        <end position="444"/>
    </location>
</feature>
<dbReference type="Gene3D" id="1.20.1250.20">
    <property type="entry name" value="MFS general substrate transporter like domains"/>
    <property type="match status" value="1"/>
</dbReference>
<comment type="caution">
    <text evidence="8">The sequence shown here is derived from an EMBL/GenBank/DDBJ whole genome shotgun (WGS) entry which is preliminary data.</text>
</comment>
<dbReference type="SUPFAM" id="SSF103473">
    <property type="entry name" value="MFS general substrate transporter"/>
    <property type="match status" value="1"/>
</dbReference>
<dbReference type="GO" id="GO:0016020">
    <property type="term" value="C:membrane"/>
    <property type="evidence" value="ECO:0007669"/>
    <property type="project" value="UniProtKB-SubCell"/>
</dbReference>
<feature type="region of interest" description="Disordered" evidence="6">
    <location>
        <begin position="1"/>
        <end position="64"/>
    </location>
</feature>
<dbReference type="PANTHER" id="PTHR23502:SF68">
    <property type="entry name" value="MULTIDRUG TRANSPORTER, PUTATIVE (AFU_ORTHOLOGUE AFUA_3G01120)-RELATED"/>
    <property type="match status" value="1"/>
</dbReference>
<dbReference type="EMBL" id="JBANMG010000001">
    <property type="protein sequence ID" value="KAK6957321.1"/>
    <property type="molecule type" value="Genomic_DNA"/>
</dbReference>
<keyword evidence="4 7" id="KW-1133">Transmembrane helix</keyword>
<comment type="subcellular location">
    <subcellularLocation>
        <location evidence="1">Membrane</location>
        <topology evidence="1">Multi-pass membrane protein</topology>
    </subcellularLocation>
</comment>
<organism evidence="8 9">
    <name type="scientific">Daldinia eschscholtzii</name>
    <dbReference type="NCBI Taxonomy" id="292717"/>
    <lineage>
        <taxon>Eukaryota</taxon>
        <taxon>Fungi</taxon>
        <taxon>Dikarya</taxon>
        <taxon>Ascomycota</taxon>
        <taxon>Pezizomycotina</taxon>
        <taxon>Sordariomycetes</taxon>
        <taxon>Xylariomycetidae</taxon>
        <taxon>Xylariales</taxon>
        <taxon>Hypoxylaceae</taxon>
        <taxon>Daldinia</taxon>
    </lineage>
</organism>
<evidence type="ECO:0000256" key="6">
    <source>
        <dbReference type="SAM" id="MobiDB-lite"/>
    </source>
</evidence>
<accession>A0AAX6MYQ3</accession>
<feature type="compositionally biased region" description="Pro residues" evidence="6">
    <location>
        <begin position="23"/>
        <end position="47"/>
    </location>
</feature>
<keyword evidence="9" id="KW-1185">Reference proteome</keyword>
<evidence type="ECO:0000256" key="7">
    <source>
        <dbReference type="SAM" id="Phobius"/>
    </source>
</evidence>
<feature type="transmembrane region" description="Helical" evidence="7">
    <location>
        <begin position="525"/>
        <end position="544"/>
    </location>
</feature>
<dbReference type="PANTHER" id="PTHR23502">
    <property type="entry name" value="MAJOR FACILITATOR SUPERFAMILY"/>
    <property type="match status" value="1"/>
</dbReference>
<protein>
    <submittedName>
        <fullName evidence="8">Uncharacterized protein</fullName>
    </submittedName>
</protein>
<feature type="transmembrane region" description="Helical" evidence="7">
    <location>
        <begin position="265"/>
        <end position="285"/>
    </location>
</feature>
<dbReference type="InterPro" id="IPR036259">
    <property type="entry name" value="MFS_trans_sf"/>
</dbReference>
<keyword evidence="5 7" id="KW-0472">Membrane</keyword>
<dbReference type="Proteomes" id="UP001369815">
    <property type="component" value="Unassembled WGS sequence"/>
</dbReference>
<evidence type="ECO:0000256" key="2">
    <source>
        <dbReference type="ARBA" id="ARBA00008335"/>
    </source>
</evidence>
<keyword evidence="3 7" id="KW-0812">Transmembrane</keyword>
<reference evidence="8 9" key="1">
    <citation type="journal article" date="2024" name="Front Chem Biol">
        <title>Unveiling the potential of Daldinia eschscholtzii MFLUCC 19-0629 through bioactivity and bioinformatics studies for enhanced sustainable agriculture production.</title>
        <authorList>
            <person name="Brooks S."/>
            <person name="Weaver J.A."/>
            <person name="Klomchit A."/>
            <person name="Alharthi S.A."/>
            <person name="Onlamun T."/>
            <person name="Nurani R."/>
            <person name="Vong T.K."/>
            <person name="Alberti F."/>
            <person name="Greco C."/>
        </authorList>
    </citation>
    <scope>NUCLEOTIDE SEQUENCE [LARGE SCALE GENOMIC DNA]</scope>
    <source>
        <strain evidence="8">MFLUCC 19-0629</strain>
    </source>
</reference>